<evidence type="ECO:0000256" key="10">
    <source>
        <dbReference type="ARBA" id="ARBA00023126"/>
    </source>
</evidence>
<keyword evidence="7 12" id="KW-0521">NADP</keyword>
<name>B9JFV8_RHIR8</name>
<dbReference type="SUPFAM" id="SSF48179">
    <property type="entry name" value="6-phosphogluconate dehydrogenase C-terminal domain-like"/>
    <property type="match status" value="1"/>
</dbReference>
<sequence>MGCEAQQENYWRIVVEKAEIGLIGLAVMGSNLALNIAEKGNKIAVFNRTPQVTDEFYANAGALKDKIIPCKTIEEFVESIRPPRPIIIMIKAGEPVDQQMAALQPYLDKGDIMIDAGNANFRDTIARFDRLKDTGLTFIGMGVSGGEEGARHGPSIMVGGTEESYKRVEKVLTSIAATYNNDPCVAWLGNDGAGHFVKTIHNGIEYADMQMIAEIYGILRDGLGKSAAEISGIFGDWNKGRLNSYLIEITEKVLAAKDPATGSAMPDVILDKAGQKGTGKWSAIEAQNMGIPATAIEAAVAARSLSAIKSQREAAEKIFGTPDYKFPIAFGPDLLKDLELALFAAKIGAYAQGFAVMAEASKEFNWSLPMPVIAKIWRAGCIIRSQFLDEITSAFTKTPDAANLIVTPAFAEMVKESIPSLRRIVSAATASGLPVPALASALTYFDAYRQARGTANLIQAQRDFFGAHGFDRVDGKDIHHGPWGSGANG</sequence>
<evidence type="ECO:0000256" key="12">
    <source>
        <dbReference type="PIRNR" id="PIRNR000109"/>
    </source>
</evidence>
<evidence type="ECO:0000256" key="13">
    <source>
        <dbReference type="PIRSR" id="PIRSR000109-1"/>
    </source>
</evidence>
<organism evidence="18 19">
    <name type="scientific">Rhizobium rhizogenes (strain K84 / ATCC BAA-868)</name>
    <name type="common">Agrobacterium radiobacter</name>
    <dbReference type="NCBI Taxonomy" id="311403"/>
    <lineage>
        <taxon>Bacteria</taxon>
        <taxon>Pseudomonadati</taxon>
        <taxon>Pseudomonadota</taxon>
        <taxon>Alphaproteobacteria</taxon>
        <taxon>Hyphomicrobiales</taxon>
        <taxon>Rhizobiaceae</taxon>
        <taxon>Rhizobium/Agrobacterium group</taxon>
        <taxon>Rhizobium</taxon>
    </lineage>
</organism>
<feature type="binding site" evidence="14">
    <location>
        <position position="468"/>
    </location>
    <ligand>
        <name>substrate</name>
        <note>ligand shared between dimeric partners</note>
    </ligand>
</feature>
<dbReference type="SUPFAM" id="SSF51735">
    <property type="entry name" value="NAD(P)-binding Rossmann-fold domains"/>
    <property type="match status" value="1"/>
</dbReference>
<dbReference type="Pfam" id="PF03446">
    <property type="entry name" value="NAD_binding_2"/>
    <property type="match status" value="1"/>
</dbReference>
<dbReference type="InterPro" id="IPR008927">
    <property type="entry name" value="6-PGluconate_DH-like_C_sf"/>
</dbReference>
<reference evidence="18 19" key="1">
    <citation type="journal article" date="2009" name="J. Bacteriol.">
        <title>Genome sequences of three Agrobacterium biovars help elucidate the evolution of multichromosome genomes in bacteria.</title>
        <authorList>
            <person name="Slater S.C."/>
            <person name="Goldman B.S."/>
            <person name="Goodner B."/>
            <person name="Setubal J.C."/>
            <person name="Farrand S.K."/>
            <person name="Nester E.W."/>
            <person name="Burr T.J."/>
            <person name="Banta L."/>
            <person name="Dickerman A.W."/>
            <person name="Paulsen I."/>
            <person name="Otten L."/>
            <person name="Suen G."/>
            <person name="Welch R."/>
            <person name="Almeida N.F."/>
            <person name="Arnold F."/>
            <person name="Burton O.T."/>
            <person name="Du Z."/>
            <person name="Ewing A."/>
            <person name="Godsy E."/>
            <person name="Heisel S."/>
            <person name="Houmiel K.L."/>
            <person name="Jhaveri J."/>
            <person name="Lu J."/>
            <person name="Miller N.M."/>
            <person name="Norton S."/>
            <person name="Chen Q."/>
            <person name="Phoolcharoen W."/>
            <person name="Ohlin V."/>
            <person name="Ondrusek D."/>
            <person name="Pride N."/>
            <person name="Stricklin S.L."/>
            <person name="Sun J."/>
            <person name="Wheeler C."/>
            <person name="Wilson L."/>
            <person name="Zhu H."/>
            <person name="Wood D.W."/>
        </authorList>
    </citation>
    <scope>NUCLEOTIDE SEQUENCE [LARGE SCALE GENOMIC DNA]</scope>
    <source>
        <strain evidence="19">K84 / ATCC BAA-868</strain>
    </source>
</reference>
<evidence type="ECO:0000313" key="19">
    <source>
        <dbReference type="Proteomes" id="UP000001600"/>
    </source>
</evidence>
<evidence type="ECO:0000256" key="1">
    <source>
        <dbReference type="ARBA" id="ARBA00002526"/>
    </source>
</evidence>
<dbReference type="PROSITE" id="PS00461">
    <property type="entry name" value="6PGD"/>
    <property type="match status" value="1"/>
</dbReference>
<evidence type="ECO:0000256" key="14">
    <source>
        <dbReference type="PIRSR" id="PIRSR000109-2"/>
    </source>
</evidence>
<evidence type="ECO:0000256" key="16">
    <source>
        <dbReference type="RuleBase" id="RU000485"/>
    </source>
</evidence>
<evidence type="ECO:0000256" key="5">
    <source>
        <dbReference type="ARBA" id="ARBA00013011"/>
    </source>
</evidence>
<dbReference type="FunFam" id="3.40.50.720:FF:000007">
    <property type="entry name" value="6-phosphogluconate dehydrogenase, decarboxylating"/>
    <property type="match status" value="1"/>
</dbReference>
<dbReference type="Pfam" id="PF00393">
    <property type="entry name" value="6PGD"/>
    <property type="match status" value="1"/>
</dbReference>
<proteinExistence type="inferred from homology"/>
<feature type="binding site" description="in other chain" evidence="14">
    <location>
        <begin position="144"/>
        <end position="146"/>
    </location>
    <ligand>
        <name>substrate</name>
        <note>ligand shared between dimeric partners</note>
    </ligand>
</feature>
<evidence type="ECO:0000256" key="8">
    <source>
        <dbReference type="ARBA" id="ARBA00023002"/>
    </source>
</evidence>
<feature type="active site" description="Proton donor" evidence="13">
    <location>
        <position position="205"/>
    </location>
</feature>
<dbReference type="GO" id="GO:0019521">
    <property type="term" value="P:D-gluconate metabolic process"/>
    <property type="evidence" value="ECO:0007669"/>
    <property type="project" value="UniProtKB-KW"/>
</dbReference>
<dbReference type="InterPro" id="IPR006183">
    <property type="entry name" value="Pgluconate_DH"/>
</dbReference>
<feature type="binding site" evidence="15">
    <location>
        <begin position="47"/>
        <end position="49"/>
    </location>
    <ligand>
        <name>NADP(+)</name>
        <dbReference type="ChEBI" id="CHEBI:58349"/>
    </ligand>
</feature>
<dbReference type="KEGG" id="ara:Arad_2660"/>
<dbReference type="PIRSF" id="PIRSF000109">
    <property type="entry name" value="6PGD"/>
    <property type="match status" value="1"/>
</dbReference>
<dbReference type="FunFam" id="1.10.1040.10:FF:000032">
    <property type="entry name" value="6-phosphogluconate dehydrogenase, decarboxylating"/>
    <property type="match status" value="1"/>
</dbReference>
<evidence type="ECO:0000256" key="15">
    <source>
        <dbReference type="PIRSR" id="PIRSR000109-3"/>
    </source>
</evidence>
<feature type="domain" description="6-phosphogluconate dehydrogenase C-terminal" evidence="17">
    <location>
        <begin position="194"/>
        <end position="484"/>
    </location>
</feature>
<dbReference type="NCBIfam" id="NF006765">
    <property type="entry name" value="PRK09287.1"/>
    <property type="match status" value="1"/>
</dbReference>
<feature type="binding site" description="in other chain" evidence="14">
    <location>
        <position position="206"/>
    </location>
    <ligand>
        <name>substrate</name>
        <note>ligand shared between dimeric partners</note>
    </ligand>
</feature>
<feature type="binding site" description="in other chain" evidence="14">
    <location>
        <begin position="201"/>
        <end position="202"/>
    </location>
    <ligand>
        <name>substrate</name>
        <note>ligand shared between dimeric partners</note>
    </ligand>
</feature>
<dbReference type="GO" id="GO:0004616">
    <property type="term" value="F:phosphogluconate dehydrogenase (decarboxylating) activity"/>
    <property type="evidence" value="ECO:0007669"/>
    <property type="project" value="UniProtKB-EC"/>
</dbReference>
<feature type="active site" description="Proton acceptor" evidence="13">
    <location>
        <position position="198"/>
    </location>
</feature>
<comment type="function">
    <text evidence="1 12">Catalyzes the oxidative decarboxylation of 6-phosphogluconate to ribulose 5-phosphate and CO(2), with concomitant reduction of NADP to NADPH.</text>
</comment>
<accession>B9JFV8</accession>
<evidence type="ECO:0000256" key="7">
    <source>
        <dbReference type="ARBA" id="ARBA00022857"/>
    </source>
</evidence>
<feature type="binding site" description="in other chain" evidence="14">
    <location>
        <position position="118"/>
    </location>
    <ligand>
        <name>substrate</name>
        <note>ligand shared between dimeric partners</note>
    </ligand>
</feature>
<dbReference type="PANTHER" id="PTHR11811">
    <property type="entry name" value="6-PHOSPHOGLUCONATE DEHYDROGENASE"/>
    <property type="match status" value="1"/>
</dbReference>
<gene>
    <name evidence="18" type="primary">gnd</name>
    <name evidence="18" type="ordered locus">Arad_2660</name>
</gene>
<dbReference type="STRING" id="311403.Arad_2660"/>
<dbReference type="InterPro" id="IPR006115">
    <property type="entry name" value="6PGDH_NADP-bd"/>
</dbReference>
<dbReference type="GO" id="GO:0006098">
    <property type="term" value="P:pentose-phosphate shunt"/>
    <property type="evidence" value="ECO:0007669"/>
    <property type="project" value="UniProtKB-UniPathway"/>
</dbReference>
<dbReference type="eggNOG" id="COG0362">
    <property type="taxonomic scope" value="Bacteria"/>
</dbReference>
<keyword evidence="10 12" id="KW-0570">Pentose shunt</keyword>
<dbReference type="GO" id="GO:0050661">
    <property type="term" value="F:NADP binding"/>
    <property type="evidence" value="ECO:0007669"/>
    <property type="project" value="InterPro"/>
</dbReference>
<dbReference type="EC" id="1.1.1.44" evidence="5 12"/>
<dbReference type="HOGENOM" id="CLU_024540_4_2_5"/>
<dbReference type="AlphaFoldDB" id="B9JFV8"/>
<dbReference type="Gene3D" id="1.10.1040.10">
    <property type="entry name" value="N-(1-d-carboxylethyl)-l-norvaline Dehydrogenase, domain 2"/>
    <property type="match status" value="1"/>
</dbReference>
<evidence type="ECO:0000256" key="3">
    <source>
        <dbReference type="ARBA" id="ARBA00008419"/>
    </source>
</evidence>
<dbReference type="Gene3D" id="1.20.5.320">
    <property type="entry name" value="6-Phosphogluconate Dehydrogenase, domain 3"/>
    <property type="match status" value="1"/>
</dbReference>
<feature type="binding site" description="in other chain" evidence="14">
    <location>
        <position position="276"/>
    </location>
    <ligand>
        <name>substrate</name>
        <note>ligand shared between dimeric partners</note>
    </ligand>
</feature>
<evidence type="ECO:0000256" key="6">
    <source>
        <dbReference type="ARBA" id="ARBA00018193"/>
    </source>
</evidence>
<keyword evidence="8 12" id="KW-0560">Oxidoreductase</keyword>
<feature type="binding site" description="in other chain" evidence="14">
    <location>
        <position position="303"/>
    </location>
    <ligand>
        <name>substrate</name>
        <note>ligand shared between dimeric partners</note>
    </ligand>
</feature>
<evidence type="ECO:0000256" key="4">
    <source>
        <dbReference type="ARBA" id="ARBA00011738"/>
    </source>
</evidence>
<dbReference type="NCBIfam" id="TIGR00873">
    <property type="entry name" value="gnd"/>
    <property type="match status" value="1"/>
</dbReference>
<feature type="binding site" evidence="14">
    <location>
        <position position="462"/>
    </location>
    <ligand>
        <name>substrate</name>
        <note>ligand shared between dimeric partners</note>
    </ligand>
</feature>
<comment type="pathway">
    <text evidence="2 12 16">Carbohydrate degradation; pentose phosphate pathway; D-ribulose 5-phosphate from D-glucose 6-phosphate (oxidative stage): step 3/3.</text>
</comment>
<keyword evidence="9 16" id="KW-0311">Gluconate utilization</keyword>
<dbReference type="UniPathway" id="UPA00115">
    <property type="reaction ID" value="UER00410"/>
</dbReference>
<feature type="binding site" evidence="15">
    <location>
        <begin position="24"/>
        <end position="29"/>
    </location>
    <ligand>
        <name>NADP(+)</name>
        <dbReference type="ChEBI" id="CHEBI:58349"/>
    </ligand>
</feature>
<dbReference type="Gene3D" id="3.40.50.720">
    <property type="entry name" value="NAD(P)-binding Rossmann-like Domain"/>
    <property type="match status" value="1"/>
</dbReference>
<evidence type="ECO:0000256" key="11">
    <source>
        <dbReference type="ARBA" id="ARBA00048640"/>
    </source>
</evidence>
<feature type="binding site" evidence="15">
    <location>
        <begin position="90"/>
        <end position="92"/>
    </location>
    <ligand>
        <name>NADP(+)</name>
        <dbReference type="ChEBI" id="CHEBI:58349"/>
    </ligand>
</feature>
<evidence type="ECO:0000256" key="9">
    <source>
        <dbReference type="ARBA" id="ARBA00023064"/>
    </source>
</evidence>
<dbReference type="InterPro" id="IPR006184">
    <property type="entry name" value="6PGdom_BS"/>
</dbReference>
<feature type="binding site" evidence="15">
    <location>
        <position position="118"/>
    </location>
    <ligand>
        <name>NADP(+)</name>
        <dbReference type="ChEBI" id="CHEBI:58349"/>
    </ligand>
</feature>
<dbReference type="EMBL" id="CP000628">
    <property type="protein sequence ID" value="ACM26798.1"/>
    <property type="molecule type" value="Genomic_DNA"/>
</dbReference>
<evidence type="ECO:0000256" key="2">
    <source>
        <dbReference type="ARBA" id="ARBA00004874"/>
    </source>
</evidence>
<dbReference type="InterPro" id="IPR006113">
    <property type="entry name" value="6PGDH_Gnd/GntZ"/>
</dbReference>
<comment type="similarity">
    <text evidence="3 12 16">Belongs to the 6-phosphogluconate dehydrogenase family.</text>
</comment>
<evidence type="ECO:0000259" key="17">
    <source>
        <dbReference type="SMART" id="SM01350"/>
    </source>
</evidence>
<dbReference type="InterPro" id="IPR013328">
    <property type="entry name" value="6PGD_dom2"/>
</dbReference>
<dbReference type="PRINTS" id="PR00076">
    <property type="entry name" value="6PGDHDRGNASE"/>
</dbReference>
<dbReference type="Proteomes" id="UP000001600">
    <property type="component" value="Chromosome 1"/>
</dbReference>
<comment type="subunit">
    <text evidence="4 12">Homodimer.</text>
</comment>
<dbReference type="InterPro" id="IPR006114">
    <property type="entry name" value="6PGDH_C"/>
</dbReference>
<dbReference type="SMART" id="SM01350">
    <property type="entry name" value="6PGD"/>
    <property type="match status" value="1"/>
</dbReference>
<comment type="catalytic activity">
    <reaction evidence="11 12 16">
        <text>6-phospho-D-gluconate + NADP(+) = D-ribulose 5-phosphate + CO2 + NADPH</text>
        <dbReference type="Rhea" id="RHEA:10116"/>
        <dbReference type="ChEBI" id="CHEBI:16526"/>
        <dbReference type="ChEBI" id="CHEBI:57783"/>
        <dbReference type="ChEBI" id="CHEBI:58121"/>
        <dbReference type="ChEBI" id="CHEBI:58349"/>
        <dbReference type="ChEBI" id="CHEBI:58759"/>
        <dbReference type="EC" id="1.1.1.44"/>
    </reaction>
</comment>
<protein>
    <recommendedName>
        <fullName evidence="6 12">6-phosphogluconate dehydrogenase, decarboxylating</fullName>
        <ecNumber evidence="5 12">1.1.1.44</ecNumber>
    </recommendedName>
</protein>
<dbReference type="InterPro" id="IPR036291">
    <property type="entry name" value="NAD(P)-bd_dom_sf"/>
</dbReference>
<evidence type="ECO:0000313" key="18">
    <source>
        <dbReference type="EMBL" id="ACM26798.1"/>
    </source>
</evidence>